<dbReference type="PANTHER" id="PTHR19303">
    <property type="entry name" value="TRANSPOSON"/>
    <property type="match status" value="1"/>
</dbReference>
<evidence type="ECO:0000313" key="4">
    <source>
        <dbReference type="Proteomes" id="UP000663846"/>
    </source>
</evidence>
<dbReference type="AlphaFoldDB" id="A0A8H3BGM3"/>
<keyword evidence="1" id="KW-0238">DNA-binding</keyword>
<dbReference type="GO" id="GO:0005634">
    <property type="term" value="C:nucleus"/>
    <property type="evidence" value="ECO:0007669"/>
    <property type="project" value="TreeGrafter"/>
</dbReference>
<accession>A0A8H3BGM3</accession>
<gene>
    <name evidence="3" type="ORF">RDB_LOCUS154281</name>
</gene>
<dbReference type="GO" id="GO:0003677">
    <property type="term" value="F:DNA binding"/>
    <property type="evidence" value="ECO:0007669"/>
    <property type="project" value="UniProtKB-KW"/>
</dbReference>
<evidence type="ECO:0000259" key="2">
    <source>
        <dbReference type="PROSITE" id="PS51253"/>
    </source>
</evidence>
<dbReference type="Gene3D" id="1.10.10.60">
    <property type="entry name" value="Homeodomain-like"/>
    <property type="match status" value="1"/>
</dbReference>
<dbReference type="InterPro" id="IPR050863">
    <property type="entry name" value="CenT-Element_Derived"/>
</dbReference>
<dbReference type="SUPFAM" id="SSF46689">
    <property type="entry name" value="Homeodomain-like"/>
    <property type="match status" value="1"/>
</dbReference>
<dbReference type="Proteomes" id="UP000663846">
    <property type="component" value="Unassembled WGS sequence"/>
</dbReference>
<dbReference type="InterPro" id="IPR006600">
    <property type="entry name" value="HTH_CenpB_DNA-bd_dom"/>
</dbReference>
<dbReference type="SMART" id="SM00674">
    <property type="entry name" value="CENPB"/>
    <property type="match status" value="1"/>
</dbReference>
<dbReference type="Pfam" id="PF03221">
    <property type="entry name" value="HTH_Tnp_Tc5"/>
    <property type="match status" value="1"/>
</dbReference>
<reference evidence="3" key="1">
    <citation type="submission" date="2021-01" db="EMBL/GenBank/DDBJ databases">
        <authorList>
            <person name="Kaushik A."/>
        </authorList>
    </citation>
    <scope>NUCLEOTIDE SEQUENCE</scope>
    <source>
        <strain evidence="3">AG1-1C</strain>
    </source>
</reference>
<evidence type="ECO:0000313" key="3">
    <source>
        <dbReference type="EMBL" id="CAE6457263.1"/>
    </source>
</evidence>
<feature type="domain" description="HTH CENPB-type" evidence="2">
    <location>
        <begin position="54"/>
        <end position="128"/>
    </location>
</feature>
<evidence type="ECO:0000256" key="1">
    <source>
        <dbReference type="ARBA" id="ARBA00023125"/>
    </source>
</evidence>
<dbReference type="PANTHER" id="PTHR19303:SF73">
    <property type="entry name" value="PROTEIN PDC2"/>
    <property type="match status" value="1"/>
</dbReference>
<protein>
    <recommendedName>
        <fullName evidence="2">HTH CENPB-type domain-containing protein</fullName>
    </recommendedName>
</protein>
<sequence length="150" mass="17257">FYRAHQYLPGVTQASVVQHFRSKYPTLSQSTLSNYLSREQEIREYVEKNPNHLALKKPIRVSLPVVEAALTEWVHERLRRGIRFTGDLICEQGRQFCNALDIPPSKQIGFSHGWLDRFKERLGLREVWFHGEAASAPLELIGGLCRAEVV</sequence>
<feature type="non-terminal residue" evidence="3">
    <location>
        <position position="1"/>
    </location>
</feature>
<dbReference type="PROSITE" id="PS51253">
    <property type="entry name" value="HTH_CENPB"/>
    <property type="match status" value="1"/>
</dbReference>
<proteinExistence type="predicted"/>
<organism evidence="3 4">
    <name type="scientific">Rhizoctonia solani</name>
    <dbReference type="NCBI Taxonomy" id="456999"/>
    <lineage>
        <taxon>Eukaryota</taxon>
        <taxon>Fungi</taxon>
        <taxon>Dikarya</taxon>
        <taxon>Basidiomycota</taxon>
        <taxon>Agaricomycotina</taxon>
        <taxon>Agaricomycetes</taxon>
        <taxon>Cantharellales</taxon>
        <taxon>Ceratobasidiaceae</taxon>
        <taxon>Rhizoctonia</taxon>
    </lineage>
</organism>
<comment type="caution">
    <text evidence="3">The sequence shown here is derived from an EMBL/GenBank/DDBJ whole genome shotgun (WGS) entry which is preliminary data.</text>
</comment>
<dbReference type="InterPro" id="IPR009057">
    <property type="entry name" value="Homeodomain-like_sf"/>
</dbReference>
<dbReference type="EMBL" id="CAJMWS010000658">
    <property type="protein sequence ID" value="CAE6457263.1"/>
    <property type="molecule type" value="Genomic_DNA"/>
</dbReference>
<name>A0A8H3BGM3_9AGAM</name>